<sequence>MHLAAPGMKLVSRLLQGTSRDIFSSPPGRRLCPGSTEWALPASKQNVSSSCRASSLPSRPPGDRRSQEFGAGFHSPLDPPGEQRQGFEEGQRRPRSAATWAFPAFPGVLSLFALIPEARSGSRHLLLSPEEAMAESRGRLYLWMCLAAALASFLGGFMVGWLSKPLKETTTSGNTHQNLRWKLVSEMKAENIKSFLRSFTELPHLAGTEQNLLLAKKIQTQWKKSGLDSAKLVHYDVLLSYPNETNANYISITDEHGNEIFNTSYHEAPPDGYENVKNIVPPYNAFSPQGTPEGELVYVNYARTEDFFKLEREMNINCTGKIVIARYGKIFRGNKVKNAMLARAKGIILYSDPADYSAPGVQPYPKGWNLPGTAAQRGNVLNLNGAGDPLTPGYPAKEYTFRLDVEEGVGIPQIPVHPIGYNDAEILLRYLGGTGPPDESWKGSLKVNYNIGPGFIGHDSFRKVRMRVHNINKITRIYNVIGTIRGSVEPDRYVILGGHRDSWVFGGIDPTSGASVLQEVVQSFGKLMSRGWRPRRTIIFASWDAEEFGLLGSTEWAEENVKSLQERSVAYINSDSSIEGNYTLRVDCTPLLYQLVYKLTKEISSPDDGFESKSLYESWLEKDPSSENKTLPRINKLGSGSDFEAYFQRLGIASGRVRYTKNRKTDNYSSYPMYHTIYETFELVENFYDPTFKKQLAVAQLRGALVYELADSKIIPFNIQDYAKSLENYATGIYSLSKKYDQQLRDHQVSFDSLFSAVKNFSKSASDFHRRLSQVDLNNPTTVRIMNDQLMFLERAFIDPLGLPGRPFYRHIIFAPSSHNKYAGESFPGIFDSIFDIENKADPRSAWKEVKKHISIAAFTIQAAAGTLKELL</sequence>
<keyword evidence="16 26" id="KW-0472">Membrane</keyword>
<dbReference type="Proteomes" id="UP000694554">
    <property type="component" value="Chromosome 8"/>
</dbReference>
<feature type="domain" description="Transferrin receptor-like dimerisation" evidence="28">
    <location>
        <begin position="749"/>
        <end position="869"/>
    </location>
</feature>
<accession>A0A8C9E5N7</accession>
<dbReference type="Ensembl" id="ENSPSNT00000023970.1">
    <property type="protein sequence ID" value="ENSPSNP00000021293.1"/>
    <property type="gene ID" value="ENSPSNG00000015587.1"/>
</dbReference>
<dbReference type="GO" id="GO:0005886">
    <property type="term" value="C:plasma membrane"/>
    <property type="evidence" value="ECO:0007669"/>
    <property type="project" value="UniProtKB-SubCell"/>
</dbReference>
<dbReference type="GO" id="GO:0006508">
    <property type="term" value="P:proteolysis"/>
    <property type="evidence" value="ECO:0007669"/>
    <property type="project" value="UniProtKB-KW"/>
</dbReference>
<keyword evidence="12" id="KW-0735">Signal-anchor</keyword>
<evidence type="ECO:0000256" key="13">
    <source>
        <dbReference type="ARBA" id="ARBA00022989"/>
    </source>
</evidence>
<evidence type="ECO:0000256" key="11">
    <source>
        <dbReference type="ARBA" id="ARBA00022833"/>
    </source>
</evidence>
<evidence type="ECO:0000256" key="5">
    <source>
        <dbReference type="ARBA" id="ARBA00022475"/>
    </source>
</evidence>
<evidence type="ECO:0000256" key="21">
    <source>
        <dbReference type="ARBA" id="ARBA00066561"/>
    </source>
</evidence>
<dbReference type="InterPro" id="IPR039373">
    <property type="entry name" value="Peptidase_M28B"/>
</dbReference>
<dbReference type="Pfam" id="PF04253">
    <property type="entry name" value="TFR_dimer"/>
    <property type="match status" value="1"/>
</dbReference>
<comment type="similarity">
    <text evidence="3">Belongs to the peptidase M28 family. M28B subfamily.</text>
</comment>
<dbReference type="CDD" id="cd08022">
    <property type="entry name" value="M28_PSMA_like"/>
    <property type="match status" value="1"/>
</dbReference>
<comment type="function">
    <text evidence="20">Has N-acetylated-alpha-linked-acidic dipeptidase (NAALADase) activity. Also exhibits a dipeptidyl-peptidase IV type activity. Inactivates the peptide neurotransmitter N-acetylaspartylglutamate.</text>
</comment>
<evidence type="ECO:0000256" key="4">
    <source>
        <dbReference type="ARBA" id="ARBA00011738"/>
    </source>
</evidence>
<evidence type="ECO:0000256" key="7">
    <source>
        <dbReference type="ARBA" id="ARBA00022670"/>
    </source>
</evidence>
<feature type="transmembrane region" description="Helical" evidence="26">
    <location>
        <begin position="140"/>
        <end position="162"/>
    </location>
</feature>
<dbReference type="Gene3D" id="1.20.930.40">
    <property type="entry name" value="Transferrin receptor-like, dimerisation domain"/>
    <property type="match status" value="1"/>
</dbReference>
<dbReference type="InterPro" id="IPR007365">
    <property type="entry name" value="TFR-like_dimer_dom"/>
</dbReference>
<evidence type="ECO:0000313" key="30">
    <source>
        <dbReference type="Ensembl" id="ENSPSNP00000021293.1"/>
    </source>
</evidence>
<keyword evidence="13 26" id="KW-1133">Transmembrane helix</keyword>
<evidence type="ECO:0000256" key="15">
    <source>
        <dbReference type="ARBA" id="ARBA00023049"/>
    </source>
</evidence>
<evidence type="ECO:0000256" key="9">
    <source>
        <dbReference type="ARBA" id="ARBA00022723"/>
    </source>
</evidence>
<dbReference type="SUPFAM" id="SSF47672">
    <property type="entry name" value="Transferrin receptor-like dimerisation domain"/>
    <property type="match status" value="1"/>
</dbReference>
<dbReference type="SUPFAM" id="SSF53187">
    <property type="entry name" value="Zn-dependent exopeptidases"/>
    <property type="match status" value="1"/>
</dbReference>
<proteinExistence type="inferred from homology"/>
<evidence type="ECO:0000259" key="27">
    <source>
        <dbReference type="Pfam" id="PF02225"/>
    </source>
</evidence>
<reference evidence="30" key="1">
    <citation type="submission" date="2019-08" db="EMBL/GenBank/DDBJ databases">
        <title>Phocoena sinus (Vaquita) genome, mPhoSin1, primary haplotype.</title>
        <authorList>
            <person name="Morin P."/>
            <person name="Mountcastle J."/>
            <person name="Fungtammasan C."/>
            <person name="Rhie A."/>
            <person name="Rojas-Bracho L."/>
            <person name="Smith C.R."/>
            <person name="Taylor B.L."/>
            <person name="Gulland F.M.D."/>
            <person name="Musser W."/>
            <person name="Houck M."/>
            <person name="Haase B."/>
            <person name="Paez S."/>
            <person name="Howe K."/>
            <person name="Torrance J."/>
            <person name="Formenti G."/>
            <person name="Phillippy A."/>
            <person name="Ryder O."/>
            <person name="Jarvis E.D."/>
            <person name="Fedrigo O."/>
        </authorList>
    </citation>
    <scope>NUCLEOTIDE SEQUENCE [LARGE SCALE GENOMIC DNA]</scope>
</reference>
<dbReference type="FunFam" id="1.20.930.40:FF:000001">
    <property type="entry name" value="N-acetylated-alpha-linked acidic dipeptidase 2"/>
    <property type="match status" value="1"/>
</dbReference>
<dbReference type="GO" id="GO:0046872">
    <property type="term" value="F:metal ion binding"/>
    <property type="evidence" value="ECO:0007669"/>
    <property type="project" value="UniProtKB-KW"/>
</dbReference>
<reference evidence="30" key="3">
    <citation type="submission" date="2025-09" db="UniProtKB">
        <authorList>
            <consortium name="Ensembl"/>
        </authorList>
    </citation>
    <scope>IDENTIFICATION</scope>
</reference>
<dbReference type="Gene3D" id="3.40.630.10">
    <property type="entry name" value="Zn peptidases"/>
    <property type="match status" value="1"/>
</dbReference>
<dbReference type="Gene3D" id="3.50.30.30">
    <property type="match status" value="1"/>
</dbReference>
<keyword evidence="14" id="KW-0224">Dipeptidase</keyword>
<name>A0A8C9E5N7_PHOSS</name>
<dbReference type="Pfam" id="PF02225">
    <property type="entry name" value="PA"/>
    <property type="match status" value="1"/>
</dbReference>
<evidence type="ECO:0000256" key="17">
    <source>
        <dbReference type="ARBA" id="ARBA00023180"/>
    </source>
</evidence>
<keyword evidence="11" id="KW-0862">Zinc</keyword>
<feature type="domain" description="PA" evidence="27">
    <location>
        <begin position="293"/>
        <end position="381"/>
    </location>
</feature>
<dbReference type="GeneTree" id="ENSGT01030000234598"/>
<reference evidence="30" key="2">
    <citation type="submission" date="2025-08" db="UniProtKB">
        <authorList>
            <consortium name="Ensembl"/>
        </authorList>
    </citation>
    <scope>IDENTIFICATION</scope>
</reference>
<evidence type="ECO:0000256" key="1">
    <source>
        <dbReference type="ARBA" id="ARBA00001947"/>
    </source>
</evidence>
<keyword evidence="5" id="KW-1003">Cell membrane</keyword>
<evidence type="ECO:0000256" key="12">
    <source>
        <dbReference type="ARBA" id="ARBA00022968"/>
    </source>
</evidence>
<evidence type="ECO:0000256" key="3">
    <source>
        <dbReference type="ARBA" id="ARBA00005634"/>
    </source>
</evidence>
<keyword evidence="6" id="KW-0121">Carboxypeptidase</keyword>
<evidence type="ECO:0000256" key="6">
    <source>
        <dbReference type="ARBA" id="ARBA00022645"/>
    </source>
</evidence>
<evidence type="ECO:0000259" key="29">
    <source>
        <dbReference type="Pfam" id="PF04389"/>
    </source>
</evidence>
<feature type="region of interest" description="Disordered" evidence="25">
    <location>
        <begin position="42"/>
        <end position="93"/>
    </location>
</feature>
<gene>
    <name evidence="30" type="primary">NAALAD2</name>
</gene>
<dbReference type="FunFam" id="3.50.30.30:FF:000002">
    <property type="entry name" value="N-acetylated-alpha-linked acidic dipeptidase 2"/>
    <property type="match status" value="1"/>
</dbReference>
<dbReference type="GO" id="GO:0004181">
    <property type="term" value="F:metallocarboxypeptidase activity"/>
    <property type="evidence" value="ECO:0007669"/>
    <property type="project" value="UniProtKB-EC"/>
</dbReference>
<dbReference type="InterPro" id="IPR003137">
    <property type="entry name" value="PA_domain"/>
</dbReference>
<evidence type="ECO:0000256" key="2">
    <source>
        <dbReference type="ARBA" id="ARBA00004401"/>
    </source>
</evidence>
<evidence type="ECO:0000256" key="18">
    <source>
        <dbReference type="ARBA" id="ARBA00023268"/>
    </source>
</evidence>
<dbReference type="FunFam" id="3.40.630.10:FF:000291">
    <property type="entry name" value="N-acetylated alpha-linked acidic dipeptidase 2"/>
    <property type="match status" value="1"/>
</dbReference>
<evidence type="ECO:0000256" key="26">
    <source>
        <dbReference type="SAM" id="Phobius"/>
    </source>
</evidence>
<organism evidence="30 31">
    <name type="scientific">Phocoena sinus</name>
    <name type="common">Vaquita</name>
    <dbReference type="NCBI Taxonomy" id="42100"/>
    <lineage>
        <taxon>Eukaryota</taxon>
        <taxon>Metazoa</taxon>
        <taxon>Chordata</taxon>
        <taxon>Craniata</taxon>
        <taxon>Vertebrata</taxon>
        <taxon>Euteleostomi</taxon>
        <taxon>Mammalia</taxon>
        <taxon>Eutheria</taxon>
        <taxon>Laurasiatheria</taxon>
        <taxon>Artiodactyla</taxon>
        <taxon>Whippomorpha</taxon>
        <taxon>Cetacea</taxon>
        <taxon>Odontoceti</taxon>
        <taxon>Phocoenidae</taxon>
        <taxon>Phocoena</taxon>
    </lineage>
</organism>
<keyword evidence="10" id="KW-0378">Hydrolase</keyword>
<comment type="catalytic activity">
    <reaction evidence="19">
        <text>Release of an unsubstituted, C-terminal glutamyl residue, typically from Ac-Asp-Glu or folylpoly-gamma-glutamates.</text>
        <dbReference type="EC" id="3.4.17.21"/>
    </reaction>
</comment>
<dbReference type="InterPro" id="IPR007484">
    <property type="entry name" value="Peptidase_M28"/>
</dbReference>
<dbReference type="PANTHER" id="PTHR10404">
    <property type="entry name" value="N-ACETYLATED-ALPHA-LINKED ACIDIC DIPEPTIDASE"/>
    <property type="match status" value="1"/>
</dbReference>
<dbReference type="PANTHER" id="PTHR10404:SF38">
    <property type="entry name" value="N-ACETYLATED-ALPHA-LINKED ACIDIC DIPEPTIDASE 2"/>
    <property type="match status" value="1"/>
</dbReference>
<dbReference type="GO" id="GO:0016805">
    <property type="term" value="F:dipeptidase activity"/>
    <property type="evidence" value="ECO:0007669"/>
    <property type="project" value="UniProtKB-KW"/>
</dbReference>
<evidence type="ECO:0000256" key="16">
    <source>
        <dbReference type="ARBA" id="ARBA00023136"/>
    </source>
</evidence>
<keyword evidence="17" id="KW-0325">Glycoprotein</keyword>
<keyword evidence="31" id="KW-1185">Reference proteome</keyword>
<dbReference type="InterPro" id="IPR036757">
    <property type="entry name" value="TFR-like_dimer_dom_sf"/>
</dbReference>
<comment type="subcellular location">
    <subcellularLocation>
        <location evidence="2">Cell membrane</location>
        <topology evidence="2">Single-pass type II membrane protein</topology>
    </subcellularLocation>
</comment>
<evidence type="ECO:0000256" key="10">
    <source>
        <dbReference type="ARBA" id="ARBA00022801"/>
    </source>
</evidence>
<evidence type="ECO:0000259" key="28">
    <source>
        <dbReference type="Pfam" id="PF04253"/>
    </source>
</evidence>
<protein>
    <recommendedName>
        <fullName evidence="22">N-acetylated-alpha-linked acidic dipeptidase 2</fullName>
        <ecNumber evidence="21">3.4.17.21</ecNumber>
    </recommendedName>
    <alternativeName>
        <fullName evidence="24">Glutamate carboxypeptidase III</fullName>
    </alternativeName>
    <alternativeName>
        <fullName evidence="23">N-acetylated-alpha-linked acidic dipeptidase II</fullName>
    </alternativeName>
</protein>
<dbReference type="Pfam" id="PF04389">
    <property type="entry name" value="Peptidase_M28"/>
    <property type="match status" value="1"/>
</dbReference>
<evidence type="ECO:0000313" key="31">
    <source>
        <dbReference type="Proteomes" id="UP000694554"/>
    </source>
</evidence>
<keyword evidence="7" id="KW-0645">Protease</keyword>
<evidence type="ECO:0000256" key="24">
    <source>
        <dbReference type="ARBA" id="ARBA00080488"/>
    </source>
</evidence>
<comment type="subunit">
    <text evidence="4">Homodimer.</text>
</comment>
<keyword evidence="9" id="KW-0479">Metal-binding</keyword>
<evidence type="ECO:0000256" key="23">
    <source>
        <dbReference type="ARBA" id="ARBA00079476"/>
    </source>
</evidence>
<evidence type="ECO:0000256" key="14">
    <source>
        <dbReference type="ARBA" id="ARBA00022997"/>
    </source>
</evidence>
<comment type="cofactor">
    <cofactor evidence="1">
        <name>Zn(2+)</name>
        <dbReference type="ChEBI" id="CHEBI:29105"/>
    </cofactor>
</comment>
<evidence type="ECO:0000256" key="25">
    <source>
        <dbReference type="SAM" id="MobiDB-lite"/>
    </source>
</evidence>
<dbReference type="SUPFAM" id="SSF52025">
    <property type="entry name" value="PA domain"/>
    <property type="match status" value="1"/>
</dbReference>
<feature type="domain" description="Peptidase M28" evidence="29">
    <location>
        <begin position="479"/>
        <end position="682"/>
    </location>
</feature>
<dbReference type="EC" id="3.4.17.21" evidence="21"/>
<evidence type="ECO:0000256" key="20">
    <source>
        <dbReference type="ARBA" id="ARBA00057657"/>
    </source>
</evidence>
<keyword evidence="8 26" id="KW-0812">Transmembrane</keyword>
<keyword evidence="18" id="KW-0511">Multifunctional enzyme</keyword>
<dbReference type="CDD" id="cd02121">
    <property type="entry name" value="PA_GCPII_like"/>
    <property type="match status" value="1"/>
</dbReference>
<evidence type="ECO:0000256" key="22">
    <source>
        <dbReference type="ARBA" id="ARBA00074549"/>
    </source>
</evidence>
<feature type="compositionally biased region" description="Low complexity" evidence="25">
    <location>
        <begin position="48"/>
        <end position="57"/>
    </location>
</feature>
<keyword evidence="15" id="KW-0482">Metalloprotease</keyword>
<evidence type="ECO:0000256" key="8">
    <source>
        <dbReference type="ARBA" id="ARBA00022692"/>
    </source>
</evidence>
<dbReference type="InterPro" id="IPR046450">
    <property type="entry name" value="PA_dom_sf"/>
</dbReference>
<dbReference type="AlphaFoldDB" id="A0A8C9E5N7"/>
<evidence type="ECO:0000256" key="19">
    <source>
        <dbReference type="ARBA" id="ARBA00052003"/>
    </source>
</evidence>